<reference evidence="4" key="1">
    <citation type="journal article" date="2023" name="Mol. Phylogenet. Evol.">
        <title>Genome-scale phylogeny and comparative genomics of the fungal order Sordariales.</title>
        <authorList>
            <person name="Hensen N."/>
            <person name="Bonometti L."/>
            <person name="Westerberg I."/>
            <person name="Brannstrom I.O."/>
            <person name="Guillou S."/>
            <person name="Cros-Aarteil S."/>
            <person name="Calhoun S."/>
            <person name="Haridas S."/>
            <person name="Kuo A."/>
            <person name="Mondo S."/>
            <person name="Pangilinan J."/>
            <person name="Riley R."/>
            <person name="LaButti K."/>
            <person name="Andreopoulos B."/>
            <person name="Lipzen A."/>
            <person name="Chen C."/>
            <person name="Yan M."/>
            <person name="Daum C."/>
            <person name="Ng V."/>
            <person name="Clum A."/>
            <person name="Steindorff A."/>
            <person name="Ohm R.A."/>
            <person name="Martin F."/>
            <person name="Silar P."/>
            <person name="Natvig D.O."/>
            <person name="Lalanne C."/>
            <person name="Gautier V."/>
            <person name="Ament-Velasquez S.L."/>
            <person name="Kruys A."/>
            <person name="Hutchinson M.I."/>
            <person name="Powell A.J."/>
            <person name="Barry K."/>
            <person name="Miller A.N."/>
            <person name="Grigoriev I.V."/>
            <person name="Debuchy R."/>
            <person name="Gladieux P."/>
            <person name="Hiltunen Thoren M."/>
            <person name="Johannesson H."/>
        </authorList>
    </citation>
    <scope>NUCLEOTIDE SEQUENCE [LARGE SCALE GENOMIC DNA]</scope>
    <source>
        <strain evidence="4">CBS 284.82</strain>
    </source>
</reference>
<organism evidence="3 4">
    <name type="scientific">Parachaetomium inaequale</name>
    <dbReference type="NCBI Taxonomy" id="2588326"/>
    <lineage>
        <taxon>Eukaryota</taxon>
        <taxon>Fungi</taxon>
        <taxon>Dikarya</taxon>
        <taxon>Ascomycota</taxon>
        <taxon>Pezizomycotina</taxon>
        <taxon>Sordariomycetes</taxon>
        <taxon>Sordariomycetidae</taxon>
        <taxon>Sordariales</taxon>
        <taxon>Chaetomiaceae</taxon>
        <taxon>Parachaetomium</taxon>
    </lineage>
</organism>
<evidence type="ECO:0000256" key="2">
    <source>
        <dbReference type="SAM" id="Phobius"/>
    </source>
</evidence>
<dbReference type="EMBL" id="MU854396">
    <property type="protein sequence ID" value="KAK4039631.1"/>
    <property type="molecule type" value="Genomic_DNA"/>
</dbReference>
<dbReference type="Proteomes" id="UP001303115">
    <property type="component" value="Unassembled WGS sequence"/>
</dbReference>
<name>A0AAN6PI71_9PEZI</name>
<keyword evidence="2" id="KW-0812">Transmembrane</keyword>
<protein>
    <submittedName>
        <fullName evidence="3">Uncharacterized protein</fullName>
    </submittedName>
</protein>
<feature type="region of interest" description="Disordered" evidence="1">
    <location>
        <begin position="1"/>
        <end position="22"/>
    </location>
</feature>
<evidence type="ECO:0000313" key="3">
    <source>
        <dbReference type="EMBL" id="KAK4039631.1"/>
    </source>
</evidence>
<sequence>MPSNNDSTASSSSSPPPYKAPTANADGHIAIEMDAPGGVRPNTAYRALPPNRYEPTTGMRDGHCCQCYFQLSPGTVTLGLVIFFVWFIFWIMDATGKAQVWDNIRAFRGGVWAQASGSIGASGVGFLFETRRLPDASQVSVEGHGISGLQHCLAWMVTSRLTRFTMQILK</sequence>
<accession>A0AAN6PI71</accession>
<keyword evidence="2" id="KW-0472">Membrane</keyword>
<proteinExistence type="predicted"/>
<keyword evidence="4" id="KW-1185">Reference proteome</keyword>
<feature type="transmembrane region" description="Helical" evidence="2">
    <location>
        <begin position="68"/>
        <end position="91"/>
    </location>
</feature>
<dbReference type="AlphaFoldDB" id="A0AAN6PI71"/>
<feature type="transmembrane region" description="Helical" evidence="2">
    <location>
        <begin position="111"/>
        <end position="128"/>
    </location>
</feature>
<evidence type="ECO:0000256" key="1">
    <source>
        <dbReference type="SAM" id="MobiDB-lite"/>
    </source>
</evidence>
<feature type="compositionally biased region" description="Low complexity" evidence="1">
    <location>
        <begin position="1"/>
        <end position="13"/>
    </location>
</feature>
<evidence type="ECO:0000313" key="4">
    <source>
        <dbReference type="Proteomes" id="UP001303115"/>
    </source>
</evidence>
<gene>
    <name evidence="3" type="ORF">C8A01DRAFT_36414</name>
</gene>
<keyword evidence="2" id="KW-1133">Transmembrane helix</keyword>
<comment type="caution">
    <text evidence="3">The sequence shown here is derived from an EMBL/GenBank/DDBJ whole genome shotgun (WGS) entry which is preliminary data.</text>
</comment>